<accession>A0ABT4YT06</accession>
<evidence type="ECO:0000313" key="2">
    <source>
        <dbReference type="Proteomes" id="UP001210678"/>
    </source>
</evidence>
<sequence>MNAPDIGSGLACGSVIVFRNKVVDIDEEFASLFGFTSLVDLSNFISSPLHLVDNDFQQKILAISLSDSFESDTLDPNGEIFSLPIDLVKRLLFLPLFKRQHGTKSRL</sequence>
<comment type="caution">
    <text evidence="1">The sequence shown here is derived from an EMBL/GenBank/DDBJ whole genome shotgun (WGS) entry which is preliminary data.</text>
</comment>
<reference evidence="1 2" key="1">
    <citation type="submission" date="2023-01" db="EMBL/GenBank/DDBJ databases">
        <title>Vibrio sp. KJ40-1 sp.nov, isolated from marine algae.</title>
        <authorList>
            <person name="Butt M."/>
            <person name="Kim J.M.J."/>
            <person name="Jeon C.O.C."/>
        </authorList>
    </citation>
    <scope>NUCLEOTIDE SEQUENCE [LARGE SCALE GENOMIC DNA]</scope>
    <source>
        <strain evidence="1 2">KJ40-1</strain>
    </source>
</reference>
<dbReference type="Proteomes" id="UP001210678">
    <property type="component" value="Unassembled WGS sequence"/>
</dbReference>
<dbReference type="EMBL" id="JAQLOI010000001">
    <property type="protein sequence ID" value="MDB1124500.1"/>
    <property type="molecule type" value="Genomic_DNA"/>
</dbReference>
<protein>
    <submittedName>
        <fullName evidence="1">Uncharacterized protein</fullName>
    </submittedName>
</protein>
<organism evidence="1 2">
    <name type="scientific">Vibrio algarum</name>
    <dbReference type="NCBI Taxonomy" id="3020714"/>
    <lineage>
        <taxon>Bacteria</taxon>
        <taxon>Pseudomonadati</taxon>
        <taxon>Pseudomonadota</taxon>
        <taxon>Gammaproteobacteria</taxon>
        <taxon>Vibrionales</taxon>
        <taxon>Vibrionaceae</taxon>
        <taxon>Vibrio</taxon>
    </lineage>
</organism>
<proteinExistence type="predicted"/>
<dbReference type="RefSeq" id="WP_272137039.1">
    <property type="nucleotide sequence ID" value="NZ_JAQLOI010000001.1"/>
</dbReference>
<evidence type="ECO:0000313" key="1">
    <source>
        <dbReference type="EMBL" id="MDB1124500.1"/>
    </source>
</evidence>
<keyword evidence="2" id="KW-1185">Reference proteome</keyword>
<name>A0ABT4YT06_9VIBR</name>
<gene>
    <name evidence="1" type="ORF">PGX00_12900</name>
</gene>